<evidence type="ECO:0000313" key="2">
    <source>
        <dbReference type="Proteomes" id="UP000001510"/>
    </source>
</evidence>
<dbReference type="PaxDb" id="449447-MAE_58650"/>
<organism evidence="1 2">
    <name type="scientific">Microcystis aeruginosa (strain NIES-843 / IAM M-2473)</name>
    <dbReference type="NCBI Taxonomy" id="449447"/>
    <lineage>
        <taxon>Bacteria</taxon>
        <taxon>Bacillati</taxon>
        <taxon>Cyanobacteriota</taxon>
        <taxon>Cyanophyceae</taxon>
        <taxon>Oscillatoriophycideae</taxon>
        <taxon>Chroococcales</taxon>
        <taxon>Microcystaceae</taxon>
        <taxon>Microcystis</taxon>
    </lineage>
</organism>
<proteinExistence type="predicted"/>
<dbReference type="EMBL" id="AP009552">
    <property type="protein sequence ID" value="BAG05687.1"/>
    <property type="molecule type" value="Genomic_DNA"/>
</dbReference>
<dbReference type="HOGENOM" id="CLU_3009263_0_0_3"/>
<name>B0JIX9_MICAN</name>
<keyword evidence="2" id="KW-1185">Reference proteome</keyword>
<dbReference type="Proteomes" id="UP000001510">
    <property type="component" value="Chromosome"/>
</dbReference>
<evidence type="ECO:0000313" key="1">
    <source>
        <dbReference type="EMBL" id="BAG05687.1"/>
    </source>
</evidence>
<dbReference type="AlphaFoldDB" id="B0JIX9"/>
<dbReference type="EnsemblBacteria" id="BAG05687">
    <property type="protein sequence ID" value="BAG05687"/>
    <property type="gene ID" value="MAE_58650"/>
</dbReference>
<reference evidence="1 2" key="1">
    <citation type="journal article" date="2007" name="DNA Res.">
        <title>Complete genomic structure of the bloom-forming toxic cyanobacterium Microcystis aeruginosa NIES-843.</title>
        <authorList>
            <person name="Kaneko T."/>
            <person name="Nakajima N."/>
            <person name="Okamoto S."/>
            <person name="Suzuki I."/>
            <person name="Tanabe Y."/>
            <person name="Tamaoki M."/>
            <person name="Nakamura Y."/>
            <person name="Kasai F."/>
            <person name="Watanabe A."/>
            <person name="Kawashima K."/>
            <person name="Kishida Y."/>
            <person name="Ono A."/>
            <person name="Shimizu Y."/>
            <person name="Takahashi C."/>
            <person name="Minami C."/>
            <person name="Fujishiro T."/>
            <person name="Kohara M."/>
            <person name="Katoh M."/>
            <person name="Nakazaki N."/>
            <person name="Nakayama S."/>
            <person name="Yamada M."/>
            <person name="Tabata S."/>
            <person name="Watanabe M.M."/>
        </authorList>
    </citation>
    <scope>NUCLEOTIDE SEQUENCE [LARGE SCALE GENOMIC DNA]</scope>
    <source>
        <strain evidence="2">NIES-843 / IAM M-247</strain>
    </source>
</reference>
<protein>
    <submittedName>
        <fullName evidence="1">Uncharacterized protein</fullName>
    </submittedName>
</protein>
<dbReference type="KEGG" id="mar:MAE_58650"/>
<gene>
    <name evidence="1" type="ordered locus">MAE_58650</name>
</gene>
<accession>B0JIX9</accession>
<sequence length="56" mass="6518">MLIQLHYPKNVTLEVEERQLSVISFQQFLAISPGYCWQPVGKKINFNPDFICYRGG</sequence>